<reference evidence="2 3" key="1">
    <citation type="submission" date="2015-01" db="EMBL/GenBank/DDBJ databases">
        <title>Genome of allotetraploid Gossypium barbadense reveals genomic plasticity and fiber elongation in cotton evolution.</title>
        <authorList>
            <person name="Chen X."/>
            <person name="Liu X."/>
            <person name="Zhao B."/>
            <person name="Zheng H."/>
            <person name="Hu Y."/>
            <person name="Lu G."/>
            <person name="Yang C."/>
            <person name="Chen J."/>
            <person name="Shan C."/>
            <person name="Zhang L."/>
            <person name="Zhou Y."/>
            <person name="Wang L."/>
            <person name="Guo W."/>
            <person name="Bai Y."/>
            <person name="Ruan J."/>
            <person name="Shangguan X."/>
            <person name="Mao Y."/>
            <person name="Jiang J."/>
            <person name="Zhu Y."/>
            <person name="Lei J."/>
            <person name="Kang H."/>
            <person name="Chen S."/>
            <person name="He X."/>
            <person name="Wang R."/>
            <person name="Wang Y."/>
            <person name="Chen J."/>
            <person name="Wang L."/>
            <person name="Yu S."/>
            <person name="Wang B."/>
            <person name="Wei J."/>
            <person name="Song S."/>
            <person name="Lu X."/>
            <person name="Gao Z."/>
            <person name="Gu W."/>
            <person name="Deng X."/>
            <person name="Ma D."/>
            <person name="Wang S."/>
            <person name="Liang W."/>
            <person name="Fang L."/>
            <person name="Cai C."/>
            <person name="Zhu X."/>
            <person name="Zhou B."/>
            <person name="Zhang Y."/>
            <person name="Chen Z."/>
            <person name="Xu S."/>
            <person name="Zhu R."/>
            <person name="Wang S."/>
            <person name="Zhang T."/>
            <person name="Zhao G."/>
        </authorList>
    </citation>
    <scope>NUCLEOTIDE SEQUENCE [LARGE SCALE GENOMIC DNA]</scope>
    <source>
        <strain evidence="3">cv. Xinhai21</strain>
        <tissue evidence="2">Leaf</tissue>
    </source>
</reference>
<feature type="compositionally biased region" description="Acidic residues" evidence="1">
    <location>
        <begin position="68"/>
        <end position="89"/>
    </location>
</feature>
<protein>
    <submittedName>
        <fullName evidence="2">Uncharacterized protein</fullName>
    </submittedName>
</protein>
<dbReference type="OrthoDB" id="1938144at2759"/>
<dbReference type="AlphaFoldDB" id="A0A2P5YRH3"/>
<dbReference type="Proteomes" id="UP000239757">
    <property type="component" value="Unassembled WGS sequence"/>
</dbReference>
<evidence type="ECO:0000313" key="3">
    <source>
        <dbReference type="Proteomes" id="UP000239757"/>
    </source>
</evidence>
<feature type="region of interest" description="Disordered" evidence="1">
    <location>
        <begin position="68"/>
        <end position="90"/>
    </location>
</feature>
<sequence>MELVDDENVETMIALYCGNGSDKNAPIHLFSKLAGMEQNDDLNAYVEEHRAQEPCMVALIFDPCDQEVDSDTDPDVDDIPDDIDDEDMNDDRNIKASSIGNQMRHIVIHNNPGPHMSLIDPDAAHAAEFLEYPEILSAHRLACLNRHYILGNVGNRRKAAIGGCELHLFKIRRCGRYANLLGLTHAYQHEIPNTSLSMYECRGLNVEQFIDDVYTLERTLRVWENKFPILPDLSTWEVPLMTFELVPDRGLRKNLRSRP</sequence>
<proteinExistence type="predicted"/>
<evidence type="ECO:0000256" key="1">
    <source>
        <dbReference type="SAM" id="MobiDB-lite"/>
    </source>
</evidence>
<name>A0A2P5YRH3_GOSBA</name>
<accession>A0A2P5YRH3</accession>
<gene>
    <name evidence="2" type="ORF">GOBAR_AA02397</name>
</gene>
<dbReference type="EMBL" id="KZ662861">
    <property type="protein sequence ID" value="PPS18178.1"/>
    <property type="molecule type" value="Genomic_DNA"/>
</dbReference>
<organism evidence="2 3">
    <name type="scientific">Gossypium barbadense</name>
    <name type="common">Sea Island cotton</name>
    <name type="synonym">Hibiscus barbadensis</name>
    <dbReference type="NCBI Taxonomy" id="3634"/>
    <lineage>
        <taxon>Eukaryota</taxon>
        <taxon>Viridiplantae</taxon>
        <taxon>Streptophyta</taxon>
        <taxon>Embryophyta</taxon>
        <taxon>Tracheophyta</taxon>
        <taxon>Spermatophyta</taxon>
        <taxon>Magnoliopsida</taxon>
        <taxon>eudicotyledons</taxon>
        <taxon>Gunneridae</taxon>
        <taxon>Pentapetalae</taxon>
        <taxon>rosids</taxon>
        <taxon>malvids</taxon>
        <taxon>Malvales</taxon>
        <taxon>Malvaceae</taxon>
        <taxon>Malvoideae</taxon>
        <taxon>Gossypium</taxon>
    </lineage>
</organism>
<evidence type="ECO:0000313" key="2">
    <source>
        <dbReference type="EMBL" id="PPS18178.1"/>
    </source>
</evidence>